<accession>A0A348APD5</accession>
<evidence type="ECO:0000313" key="1">
    <source>
        <dbReference type="EMBL" id="BBB92933.1"/>
    </source>
</evidence>
<dbReference type="KEGG" id="mana:MAMMFC1_03641"/>
<sequence length="41" mass="4982">MEIITIKGYYFVGPIKHLKFHLENLCKQYNTIQEMINKNMH</sequence>
<dbReference type="AlphaFoldDB" id="A0A348APD5"/>
<dbReference type="EMBL" id="AP018449">
    <property type="protein sequence ID" value="BBB92933.1"/>
    <property type="molecule type" value="Genomic_DNA"/>
</dbReference>
<proteinExistence type="predicted"/>
<dbReference type="Proteomes" id="UP000276437">
    <property type="component" value="Chromosome"/>
</dbReference>
<keyword evidence="2" id="KW-1185">Reference proteome</keyword>
<evidence type="ECO:0000313" key="2">
    <source>
        <dbReference type="Proteomes" id="UP000276437"/>
    </source>
</evidence>
<protein>
    <submittedName>
        <fullName evidence="1">Uncharacterized protein</fullName>
    </submittedName>
</protein>
<name>A0A348APD5_9FIRM</name>
<reference evidence="1 2" key="1">
    <citation type="journal article" date="2018" name="Int. J. Syst. Evol. Microbiol.">
        <title>Methylomusa anaerophila gen. nov., sp. nov., an anaerobic methanol-utilizing bacterium isolated from a microbial fuel cell.</title>
        <authorList>
            <person name="Amano N."/>
            <person name="Yamamuro A."/>
            <person name="Miyahara M."/>
            <person name="Kouzuma A."/>
            <person name="Abe T."/>
            <person name="Watanabe K."/>
        </authorList>
    </citation>
    <scope>NUCLEOTIDE SEQUENCE [LARGE SCALE GENOMIC DNA]</scope>
    <source>
        <strain evidence="1 2">MMFC1</strain>
    </source>
</reference>
<organism evidence="1 2">
    <name type="scientific">Methylomusa anaerophila</name>
    <dbReference type="NCBI Taxonomy" id="1930071"/>
    <lineage>
        <taxon>Bacteria</taxon>
        <taxon>Bacillati</taxon>
        <taxon>Bacillota</taxon>
        <taxon>Negativicutes</taxon>
        <taxon>Selenomonadales</taxon>
        <taxon>Sporomusaceae</taxon>
        <taxon>Methylomusa</taxon>
    </lineage>
</organism>
<gene>
    <name evidence="1" type="ORF">MAMMFC1_03641</name>
</gene>